<accession>A0A0A9HIP3</accession>
<name>A0A0A9HIP3_ARUDO</name>
<protein>
    <submittedName>
        <fullName evidence="1">Uncharacterized protein</fullName>
    </submittedName>
</protein>
<reference evidence="1" key="2">
    <citation type="journal article" date="2015" name="Data Brief">
        <title>Shoot transcriptome of the giant reed, Arundo donax.</title>
        <authorList>
            <person name="Barrero R.A."/>
            <person name="Guerrero F.D."/>
            <person name="Moolhuijzen P."/>
            <person name="Goolsby J.A."/>
            <person name="Tidwell J."/>
            <person name="Bellgard S.E."/>
            <person name="Bellgard M.I."/>
        </authorList>
    </citation>
    <scope>NUCLEOTIDE SEQUENCE</scope>
    <source>
        <tissue evidence="1">Shoot tissue taken approximately 20 cm above the soil surface</tissue>
    </source>
</reference>
<organism evidence="1">
    <name type="scientific">Arundo donax</name>
    <name type="common">Giant reed</name>
    <name type="synonym">Donax arundinaceus</name>
    <dbReference type="NCBI Taxonomy" id="35708"/>
    <lineage>
        <taxon>Eukaryota</taxon>
        <taxon>Viridiplantae</taxon>
        <taxon>Streptophyta</taxon>
        <taxon>Embryophyta</taxon>
        <taxon>Tracheophyta</taxon>
        <taxon>Spermatophyta</taxon>
        <taxon>Magnoliopsida</taxon>
        <taxon>Liliopsida</taxon>
        <taxon>Poales</taxon>
        <taxon>Poaceae</taxon>
        <taxon>PACMAD clade</taxon>
        <taxon>Arundinoideae</taxon>
        <taxon>Arundineae</taxon>
        <taxon>Arundo</taxon>
    </lineage>
</organism>
<dbReference type="AlphaFoldDB" id="A0A0A9HIP3"/>
<reference evidence="1" key="1">
    <citation type="submission" date="2014-09" db="EMBL/GenBank/DDBJ databases">
        <authorList>
            <person name="Magalhaes I.L.F."/>
            <person name="Oliveira U."/>
            <person name="Santos F.R."/>
            <person name="Vidigal T.H.D.A."/>
            <person name="Brescovit A.D."/>
            <person name="Santos A.J."/>
        </authorList>
    </citation>
    <scope>NUCLEOTIDE SEQUENCE</scope>
    <source>
        <tissue evidence="1">Shoot tissue taken approximately 20 cm above the soil surface</tissue>
    </source>
</reference>
<dbReference type="EMBL" id="GBRH01165113">
    <property type="protein sequence ID" value="JAE32783.1"/>
    <property type="molecule type" value="Transcribed_RNA"/>
</dbReference>
<proteinExistence type="predicted"/>
<evidence type="ECO:0000313" key="1">
    <source>
        <dbReference type="EMBL" id="JAE32783.1"/>
    </source>
</evidence>
<sequence>MGFIGLCSYYDVTIRIKGDMVLQYGVIGFGLRVDRGY</sequence>